<keyword evidence="5" id="KW-0808">Transferase</keyword>
<protein>
    <submittedName>
        <fullName evidence="5">Protein-L-isoaspartate O-methyltransferase domain-containing protein 2</fullName>
    </submittedName>
</protein>
<dbReference type="PANTHER" id="PTHR11579:SF2">
    <property type="entry name" value="PROTEIN-L-ISOASPARTATE O-METHYLTRANSFERASE DOMAIN-CONTAINING PROTEIN 2"/>
    <property type="match status" value="1"/>
</dbReference>
<organism evidence="5 6">
    <name type="scientific">Pteropus alecto</name>
    <name type="common">Black flying fox</name>
    <dbReference type="NCBI Taxonomy" id="9402"/>
    <lineage>
        <taxon>Eukaryota</taxon>
        <taxon>Metazoa</taxon>
        <taxon>Chordata</taxon>
        <taxon>Craniata</taxon>
        <taxon>Vertebrata</taxon>
        <taxon>Euteleostomi</taxon>
        <taxon>Mammalia</taxon>
        <taxon>Eutheria</taxon>
        <taxon>Laurasiatheria</taxon>
        <taxon>Chiroptera</taxon>
        <taxon>Yinpterochiroptera</taxon>
        <taxon>Pteropodoidea</taxon>
        <taxon>Pteropodidae</taxon>
        <taxon>Pteropodinae</taxon>
        <taxon>Pteropus</taxon>
    </lineage>
</organism>
<dbReference type="InterPro" id="IPR029063">
    <property type="entry name" value="SAM-dependent_MTases_sf"/>
</dbReference>
<dbReference type="InParanoid" id="L5K1U6"/>
<proteinExistence type="inferred from homology"/>
<dbReference type="Proteomes" id="UP000010552">
    <property type="component" value="Unassembled WGS sequence"/>
</dbReference>
<gene>
    <name evidence="5" type="ORF">PAL_GLEAN10024815</name>
</gene>
<evidence type="ECO:0000256" key="2">
    <source>
        <dbReference type="ARBA" id="ARBA00005369"/>
    </source>
</evidence>
<keyword evidence="5" id="KW-0489">Methyltransferase</keyword>
<dbReference type="AlphaFoldDB" id="L5K1U6"/>
<evidence type="ECO:0000256" key="3">
    <source>
        <dbReference type="ARBA" id="ARBA00022490"/>
    </source>
</evidence>
<name>L5K1U6_PTEAL</name>
<dbReference type="GO" id="GO:0005737">
    <property type="term" value="C:cytoplasm"/>
    <property type="evidence" value="ECO:0007669"/>
    <property type="project" value="UniProtKB-SubCell"/>
</dbReference>
<reference evidence="6" key="1">
    <citation type="journal article" date="2013" name="Science">
        <title>Comparative analysis of bat genomes provides insight into the evolution of flight and immunity.</title>
        <authorList>
            <person name="Zhang G."/>
            <person name="Cowled C."/>
            <person name="Shi Z."/>
            <person name="Huang Z."/>
            <person name="Bishop-Lilly K.A."/>
            <person name="Fang X."/>
            <person name="Wynne J.W."/>
            <person name="Xiong Z."/>
            <person name="Baker M.L."/>
            <person name="Zhao W."/>
            <person name="Tachedjian M."/>
            <person name="Zhu Y."/>
            <person name="Zhou P."/>
            <person name="Jiang X."/>
            <person name="Ng J."/>
            <person name="Yang L."/>
            <person name="Wu L."/>
            <person name="Xiao J."/>
            <person name="Feng Y."/>
            <person name="Chen Y."/>
            <person name="Sun X."/>
            <person name="Zhang Y."/>
            <person name="Marsh G.A."/>
            <person name="Crameri G."/>
            <person name="Broder C.C."/>
            <person name="Frey K.G."/>
            <person name="Wang L.F."/>
            <person name="Wang J."/>
        </authorList>
    </citation>
    <scope>NUCLEOTIDE SEQUENCE [LARGE SCALE GENOMIC DNA]</scope>
</reference>
<feature type="region of interest" description="Disordered" evidence="4">
    <location>
        <begin position="208"/>
        <end position="283"/>
    </location>
</feature>
<dbReference type="STRING" id="9402.L5K1U6"/>
<evidence type="ECO:0000256" key="4">
    <source>
        <dbReference type="SAM" id="MobiDB-lite"/>
    </source>
</evidence>
<dbReference type="SUPFAM" id="SSF53335">
    <property type="entry name" value="S-adenosyl-L-methionine-dependent methyltransferases"/>
    <property type="match status" value="1"/>
</dbReference>
<dbReference type="FunFam" id="3.40.50.150:FF:000015">
    <property type="entry name" value="Protein-L-isoaspartate (D-aspartate) O-methyltransferase domain-containing 1"/>
    <property type="match status" value="1"/>
</dbReference>
<dbReference type="Gene3D" id="3.40.50.150">
    <property type="entry name" value="Vaccinia Virus protein VP39"/>
    <property type="match status" value="1"/>
</dbReference>
<dbReference type="EMBL" id="KB031072">
    <property type="protein sequence ID" value="ELK04453.1"/>
    <property type="molecule type" value="Genomic_DNA"/>
</dbReference>
<evidence type="ECO:0000256" key="1">
    <source>
        <dbReference type="ARBA" id="ARBA00004496"/>
    </source>
</evidence>
<dbReference type="PANTHER" id="PTHR11579">
    <property type="entry name" value="PROTEIN-L-ISOASPARTATE O-METHYLTRANSFERASE"/>
    <property type="match status" value="1"/>
</dbReference>
<dbReference type="InterPro" id="IPR000682">
    <property type="entry name" value="PCMT"/>
</dbReference>
<dbReference type="Pfam" id="PF01135">
    <property type="entry name" value="PCMT"/>
    <property type="match status" value="1"/>
</dbReference>
<evidence type="ECO:0000313" key="5">
    <source>
        <dbReference type="EMBL" id="ELK04453.1"/>
    </source>
</evidence>
<comment type="subcellular location">
    <subcellularLocation>
        <location evidence="1">Cytoplasm</location>
    </subcellularLocation>
</comment>
<keyword evidence="3" id="KW-0963">Cytoplasm</keyword>
<feature type="compositionally biased region" description="Acidic residues" evidence="4">
    <location>
        <begin position="262"/>
        <end position="272"/>
    </location>
</feature>
<sequence>MGGAVSAGEDNDELIDNLKEAQYIRTELVEQAFRAIDRADYYLEEFRENAYKDLAWKHGNIHLSAPCIYSEVMEALELQPGLSFLNLGSGTGYLSSMVGLILGPFGVNHGVELHSDVVEYAKQKLDSFIRTSSSFDKFDFCEPSFVPGNCLEISPGCSQYDRVYCGAGVQKQHEDYMKSLLKVGGILVMPLEEKDPCAEVEGACAPWEPHLGTPPERLSEGLAGGVSGSLAGPVEHQRVGGGAQSGLGTDRDHVEGTLSCEDAAEDRPEQDDAPPAPRPEPPVNVLREKVLRLPLPDALKCYLLYYREK</sequence>
<keyword evidence="6" id="KW-1185">Reference proteome</keyword>
<comment type="similarity">
    <text evidence="2">Belongs to the methyltransferase superfamily. L-isoaspartyl/D-aspartyl protein methyltransferase family.</text>
</comment>
<evidence type="ECO:0000313" key="6">
    <source>
        <dbReference type="Proteomes" id="UP000010552"/>
    </source>
</evidence>
<dbReference type="GO" id="GO:0032259">
    <property type="term" value="P:methylation"/>
    <property type="evidence" value="ECO:0007669"/>
    <property type="project" value="UniProtKB-KW"/>
</dbReference>
<accession>L5K1U6</accession>
<dbReference type="GO" id="GO:0004719">
    <property type="term" value="F:protein-L-isoaspartate (D-aspartate) O-methyltransferase activity"/>
    <property type="evidence" value="ECO:0007669"/>
    <property type="project" value="InterPro"/>
</dbReference>